<evidence type="ECO:0000313" key="7">
    <source>
        <dbReference type="EMBL" id="SFK59568.1"/>
    </source>
</evidence>
<feature type="domain" description="Methyl-accepting transducer" evidence="5">
    <location>
        <begin position="291"/>
        <end position="527"/>
    </location>
</feature>
<dbReference type="SUPFAM" id="SSF58104">
    <property type="entry name" value="Methyl-accepting chemotaxis protein (MCP) signaling domain"/>
    <property type="match status" value="1"/>
</dbReference>
<dbReference type="OrthoDB" id="3378718at2"/>
<dbReference type="STRING" id="1123062.SAMN02745775_104150"/>
<dbReference type="Gene3D" id="6.10.340.10">
    <property type="match status" value="1"/>
</dbReference>
<dbReference type="InterPro" id="IPR004089">
    <property type="entry name" value="MCPsignal_dom"/>
</dbReference>
<proteinExistence type="inferred from homology"/>
<dbReference type="PROSITE" id="PS50111">
    <property type="entry name" value="CHEMOTAXIS_TRANSDUC_2"/>
    <property type="match status" value="1"/>
</dbReference>
<dbReference type="Pfam" id="PF07238">
    <property type="entry name" value="PilZ"/>
    <property type="match status" value="1"/>
</dbReference>
<dbReference type="GO" id="GO:0007165">
    <property type="term" value="P:signal transduction"/>
    <property type="evidence" value="ECO:0007669"/>
    <property type="project" value="UniProtKB-KW"/>
</dbReference>
<dbReference type="GO" id="GO:0016020">
    <property type="term" value="C:membrane"/>
    <property type="evidence" value="ECO:0007669"/>
    <property type="project" value="InterPro"/>
</dbReference>
<dbReference type="Pfam" id="PF00015">
    <property type="entry name" value="MCPsignal"/>
    <property type="match status" value="1"/>
</dbReference>
<keyword evidence="4" id="KW-0812">Transmembrane</keyword>
<reference evidence="7 8" key="1">
    <citation type="submission" date="2016-10" db="EMBL/GenBank/DDBJ databases">
        <authorList>
            <person name="de Groot N.N."/>
        </authorList>
    </citation>
    <scope>NUCLEOTIDE SEQUENCE [LARGE SCALE GENOMIC DNA]</scope>
    <source>
        <strain evidence="7 8">DSM 19981</strain>
    </source>
</reference>
<dbReference type="PANTHER" id="PTHR32089:SF112">
    <property type="entry name" value="LYSOZYME-LIKE PROTEIN-RELATED"/>
    <property type="match status" value="1"/>
</dbReference>
<dbReference type="EMBL" id="FOSQ01000004">
    <property type="protein sequence ID" value="SFK59568.1"/>
    <property type="molecule type" value="Genomic_DNA"/>
</dbReference>
<dbReference type="Pfam" id="PF00672">
    <property type="entry name" value="HAMP"/>
    <property type="match status" value="1"/>
</dbReference>
<dbReference type="Gene3D" id="1.10.287.950">
    <property type="entry name" value="Methyl-accepting chemotaxis protein"/>
    <property type="match status" value="1"/>
</dbReference>
<dbReference type="SMART" id="SM00283">
    <property type="entry name" value="MA"/>
    <property type="match status" value="1"/>
</dbReference>
<dbReference type="RefSeq" id="WP_092960146.1">
    <property type="nucleotide sequence ID" value="NZ_FOSQ01000004.1"/>
</dbReference>
<dbReference type="GO" id="GO:0006935">
    <property type="term" value="P:chemotaxis"/>
    <property type="evidence" value="ECO:0007669"/>
    <property type="project" value="InterPro"/>
</dbReference>
<keyword evidence="8" id="KW-1185">Reference proteome</keyword>
<feature type="transmembrane region" description="Helical" evidence="4">
    <location>
        <begin position="186"/>
        <end position="209"/>
    </location>
</feature>
<dbReference type="SUPFAM" id="SSF141371">
    <property type="entry name" value="PilZ domain-like"/>
    <property type="match status" value="1"/>
</dbReference>
<evidence type="ECO:0000256" key="2">
    <source>
        <dbReference type="ARBA" id="ARBA00029447"/>
    </source>
</evidence>
<evidence type="ECO:0000256" key="4">
    <source>
        <dbReference type="SAM" id="Phobius"/>
    </source>
</evidence>
<sequence>MPRFFRTLAARIQIVLVLLALCGVGGGVAALYIVTGYNGDVEEMEVALARARLTAQLDGQVYAAVMESRGLYLSKDMAEVNRFAAGLRRHLANLDRHLKELEAKTPPGDPTVAPVAASLREFMRFREEMVRVALVEGAAGADRLGNNEANRANRSAVNRALDAATQRFMAEADALTAEIKHHGSTLGLTALLVIGGLSVLAGLAAILLLRRQVIRPLSRLTGAMERLAEGSLDIAVPEAGRRDEVGAMAAALEVLKQRSRDAVRLRDEQDAIREAAHAAETRSLRAMADRVEAEARTAAEAMGHQVAQVAADADAMSDRAAAAAGTTAEVGAAARAVLENAENGAAATEQMTASIQSIASQVKAAATATGRAVRETEAGTQAIAGLQQAVARIGDVARLIGDIAGQTNLLALNATIEAARAGDAGKGFAVVASEVKSLATQTARSTEEIARHIQEVGTATEAAVGAVRATLGTIAELDTIAGSIATAMAQQQGATTDIARTVSSTATAARDMAGRIAAVGDASRELGDRAATVNGAAASVADGMGALRRALVDAVRGSADAVDRRGAPRFPADLPAVLREGGRVHAVRVENIARGGAALRQAPALPAGTQASLEMPAIGRALAVRVLGQEAGQLRLAFAAALTEAEVESLAGSGMPIAA</sequence>
<dbReference type="PANTHER" id="PTHR32089">
    <property type="entry name" value="METHYL-ACCEPTING CHEMOTAXIS PROTEIN MCPB"/>
    <property type="match status" value="1"/>
</dbReference>
<feature type="domain" description="HAMP" evidence="6">
    <location>
        <begin position="211"/>
        <end position="264"/>
    </location>
</feature>
<dbReference type="Proteomes" id="UP000199473">
    <property type="component" value="Unassembled WGS sequence"/>
</dbReference>
<evidence type="ECO:0000259" key="6">
    <source>
        <dbReference type="PROSITE" id="PS50885"/>
    </source>
</evidence>
<dbReference type="InterPro" id="IPR003660">
    <property type="entry name" value="HAMP_dom"/>
</dbReference>
<evidence type="ECO:0000259" key="5">
    <source>
        <dbReference type="PROSITE" id="PS50111"/>
    </source>
</evidence>
<organism evidence="7 8">
    <name type="scientific">Falsiroseomonas stagni DSM 19981</name>
    <dbReference type="NCBI Taxonomy" id="1123062"/>
    <lineage>
        <taxon>Bacteria</taxon>
        <taxon>Pseudomonadati</taxon>
        <taxon>Pseudomonadota</taxon>
        <taxon>Alphaproteobacteria</taxon>
        <taxon>Acetobacterales</taxon>
        <taxon>Roseomonadaceae</taxon>
        <taxon>Falsiroseomonas</taxon>
    </lineage>
</organism>
<dbReference type="InterPro" id="IPR004090">
    <property type="entry name" value="Chemotax_Me-accpt_rcpt"/>
</dbReference>
<evidence type="ECO:0000313" key="8">
    <source>
        <dbReference type="Proteomes" id="UP000199473"/>
    </source>
</evidence>
<accession>A0A1I4ASP4</accession>
<dbReference type="CDD" id="cd06225">
    <property type="entry name" value="HAMP"/>
    <property type="match status" value="1"/>
</dbReference>
<comment type="similarity">
    <text evidence="2">Belongs to the methyl-accepting chemotaxis (MCP) protein family.</text>
</comment>
<gene>
    <name evidence="7" type="ORF">SAMN02745775_104150</name>
</gene>
<protein>
    <submittedName>
        <fullName evidence="7">Methyl-accepting chemotaxis protein</fullName>
    </submittedName>
</protein>
<keyword evidence="1 3" id="KW-0807">Transducer</keyword>
<dbReference type="PRINTS" id="PR00260">
    <property type="entry name" value="CHEMTRNSDUCR"/>
</dbReference>
<keyword evidence="4" id="KW-1133">Transmembrane helix</keyword>
<keyword evidence="4" id="KW-0472">Membrane</keyword>
<dbReference type="PROSITE" id="PS50885">
    <property type="entry name" value="HAMP"/>
    <property type="match status" value="1"/>
</dbReference>
<dbReference type="GO" id="GO:0004888">
    <property type="term" value="F:transmembrane signaling receptor activity"/>
    <property type="evidence" value="ECO:0007669"/>
    <property type="project" value="InterPro"/>
</dbReference>
<dbReference type="SMART" id="SM00304">
    <property type="entry name" value="HAMP"/>
    <property type="match status" value="1"/>
</dbReference>
<dbReference type="GO" id="GO:0035438">
    <property type="term" value="F:cyclic-di-GMP binding"/>
    <property type="evidence" value="ECO:0007669"/>
    <property type="project" value="InterPro"/>
</dbReference>
<evidence type="ECO:0000256" key="3">
    <source>
        <dbReference type="PROSITE-ProRule" id="PRU00284"/>
    </source>
</evidence>
<feature type="transmembrane region" description="Helical" evidence="4">
    <location>
        <begin position="12"/>
        <end position="34"/>
    </location>
</feature>
<dbReference type="Gene3D" id="2.40.10.220">
    <property type="entry name" value="predicted glycosyltransferase like domains"/>
    <property type="match status" value="1"/>
</dbReference>
<dbReference type="InterPro" id="IPR009875">
    <property type="entry name" value="PilZ_domain"/>
</dbReference>
<name>A0A1I4ASP4_9PROT</name>
<dbReference type="AlphaFoldDB" id="A0A1I4ASP4"/>
<evidence type="ECO:0000256" key="1">
    <source>
        <dbReference type="ARBA" id="ARBA00023224"/>
    </source>
</evidence>